<accession>A0AAV2D325</accession>
<dbReference type="EMBL" id="OZ034814">
    <property type="protein sequence ID" value="CAL1363506.1"/>
    <property type="molecule type" value="Genomic_DNA"/>
</dbReference>
<feature type="compositionally biased region" description="Polar residues" evidence="1">
    <location>
        <begin position="7"/>
        <end position="21"/>
    </location>
</feature>
<evidence type="ECO:0000256" key="1">
    <source>
        <dbReference type="SAM" id="MobiDB-lite"/>
    </source>
</evidence>
<evidence type="ECO:0000313" key="3">
    <source>
        <dbReference type="Proteomes" id="UP001497516"/>
    </source>
</evidence>
<proteinExistence type="predicted"/>
<dbReference type="Proteomes" id="UP001497516">
    <property type="component" value="Chromosome 10"/>
</dbReference>
<name>A0AAV2D325_9ROSI</name>
<feature type="region of interest" description="Disordered" evidence="1">
    <location>
        <begin position="1"/>
        <end position="22"/>
    </location>
</feature>
<organism evidence="2 3">
    <name type="scientific">Linum trigynum</name>
    <dbReference type="NCBI Taxonomy" id="586398"/>
    <lineage>
        <taxon>Eukaryota</taxon>
        <taxon>Viridiplantae</taxon>
        <taxon>Streptophyta</taxon>
        <taxon>Embryophyta</taxon>
        <taxon>Tracheophyta</taxon>
        <taxon>Spermatophyta</taxon>
        <taxon>Magnoliopsida</taxon>
        <taxon>eudicotyledons</taxon>
        <taxon>Gunneridae</taxon>
        <taxon>Pentapetalae</taxon>
        <taxon>rosids</taxon>
        <taxon>fabids</taxon>
        <taxon>Malpighiales</taxon>
        <taxon>Linaceae</taxon>
        <taxon>Linum</taxon>
    </lineage>
</organism>
<sequence>MTDEESTVSSSCGDSKFSVSPSPVFLHRSDNPSHLYAGDLLTELNYGEWLGDITDSLLAPRLYELHRTIGALHQDKSSVAAHY</sequence>
<evidence type="ECO:0000313" key="2">
    <source>
        <dbReference type="EMBL" id="CAL1363506.1"/>
    </source>
</evidence>
<keyword evidence="3" id="KW-1185">Reference proteome</keyword>
<gene>
    <name evidence="2" type="ORF">LTRI10_LOCUS9953</name>
</gene>
<dbReference type="AlphaFoldDB" id="A0AAV2D325"/>
<protein>
    <submittedName>
        <fullName evidence="2">Uncharacterized protein</fullName>
    </submittedName>
</protein>
<reference evidence="2 3" key="1">
    <citation type="submission" date="2024-04" db="EMBL/GenBank/DDBJ databases">
        <authorList>
            <person name="Fracassetti M."/>
        </authorList>
    </citation>
    <scope>NUCLEOTIDE SEQUENCE [LARGE SCALE GENOMIC DNA]</scope>
</reference>